<dbReference type="EMBL" id="KX957971">
    <property type="protein sequence ID" value="APU91527.1"/>
    <property type="molecule type" value="Genomic_DNA"/>
</dbReference>
<protein>
    <submittedName>
        <fullName evidence="1">Uncharacterized protein</fullName>
    </submittedName>
</protein>
<organism evidence="1">
    <name type="scientific">Vibrio parahaemolyticus</name>
    <dbReference type="NCBI Taxonomy" id="670"/>
    <lineage>
        <taxon>Bacteria</taxon>
        <taxon>Pseudomonadati</taxon>
        <taxon>Pseudomonadota</taxon>
        <taxon>Gammaproteobacteria</taxon>
        <taxon>Vibrionales</taxon>
        <taxon>Vibrionaceae</taxon>
        <taxon>Vibrio</taxon>
    </lineage>
</organism>
<accession>A0A1P8DQX6</accession>
<evidence type="ECO:0000313" key="1">
    <source>
        <dbReference type="EMBL" id="APU91527.1"/>
    </source>
</evidence>
<name>A0A1P8DQX6_VIBPH</name>
<geneLocation type="plasmid" evidence="3">
    <name>pvpsd2016-2</name>
</geneLocation>
<reference evidence="1" key="1">
    <citation type="submission" date="2016-10" db="EMBL/GenBank/DDBJ databases">
        <title>Evolution and Comparative Genomics of Conjugative MDR Plasmids in Vibrio species.</title>
        <authorList>
            <person name="Li R."/>
            <person name="Ye L."/>
            <person name="Wong M.Ho.Yin."/>
            <person name="Zheng Z."/>
            <person name="Chan E.Wai.Chi."/>
            <person name="Chen S."/>
        </authorList>
    </citation>
    <scope>NUCLEOTIDE SEQUENCE</scope>
    <source>
        <plasmid evidence="1">pVPS62</plasmid>
    </source>
</reference>
<dbReference type="EMBL" id="CP034301">
    <property type="protein sequence ID" value="QHH12985.1"/>
    <property type="molecule type" value="Genomic_DNA"/>
</dbReference>
<geneLocation type="plasmid" evidence="1">
    <name>pVPS62</name>
</geneLocation>
<sequence>MKIWQGYGAEHSLNLVIVGEFKDVEKAENFEQLVSTISSFLCSDESNFDVDADRYGDEVLEFLRKQNLFCFSPQQLAQFMYDQRLERKGSKITISSDDDLNVFISLLIHEGAKVECFSAHDYPDLVKKED</sequence>
<proteinExistence type="predicted"/>
<evidence type="ECO:0000313" key="3">
    <source>
        <dbReference type="Proteomes" id="UP000464718"/>
    </source>
</evidence>
<gene>
    <name evidence="2" type="ORF">EHC69_27325</name>
</gene>
<dbReference type="InterPro" id="IPR045955">
    <property type="entry name" value="DUF6375"/>
</dbReference>
<dbReference type="Proteomes" id="UP000464718">
    <property type="component" value="Plasmid pvpsd2016-2"/>
</dbReference>
<dbReference type="AlphaFoldDB" id="A0A1P8DQX6"/>
<reference evidence="2 3" key="2">
    <citation type="submission" date="2018-12" db="EMBL/GenBank/DDBJ databases">
        <title>Genomic insights into the evolutionary origins and pathogenicity of five Vibrio parahaemolyticus strains isolated from the shrimp with acute hepatopancreatic necrosis disease (AHPND).</title>
        <authorList>
            <person name="Yang Q."/>
            <person name="Dong X."/>
            <person name="Xie G."/>
            <person name="Fu S."/>
            <person name="Zou P."/>
            <person name="Sun J."/>
            <person name="Wang Y."/>
            <person name="Huang J."/>
        </authorList>
    </citation>
    <scope>NUCLEOTIDE SEQUENCE [LARGE SCALE GENOMIC DNA]</scope>
    <source>
        <strain evidence="2 3">20160303005-1</strain>
        <plasmid evidence="2">pVPSD2016-2</plasmid>
        <plasmid evidence="3">pvpsd2016-2</plasmid>
    </source>
</reference>
<dbReference type="Pfam" id="PF19902">
    <property type="entry name" value="DUF6375"/>
    <property type="match status" value="1"/>
</dbReference>
<dbReference type="RefSeq" id="WP_101905914.1">
    <property type="nucleotide sequence ID" value="NZ_CP034301.1"/>
</dbReference>
<keyword evidence="1" id="KW-0614">Plasmid</keyword>
<evidence type="ECO:0000313" key="2">
    <source>
        <dbReference type="EMBL" id="QHH12985.1"/>
    </source>
</evidence>
<geneLocation type="plasmid" evidence="2">
    <name>pVPSD2016-2</name>
</geneLocation>